<gene>
    <name evidence="3" type="ORF">MYF79_20210</name>
</gene>
<dbReference type="EMBL" id="CP095855">
    <property type="protein sequence ID" value="UPK67267.1"/>
    <property type="molecule type" value="Genomic_DNA"/>
</dbReference>
<reference evidence="3 4" key="1">
    <citation type="submission" date="2022-04" db="EMBL/GenBank/DDBJ databases">
        <title>The arsenic-methylating capacity of Chitinophaga filiformis YT5 during chitin decomposition.</title>
        <authorList>
            <person name="Chen G."/>
            <person name="Liang Y."/>
        </authorList>
    </citation>
    <scope>NUCLEOTIDE SEQUENCE [LARGE SCALE GENOMIC DNA]</scope>
    <source>
        <strain evidence="3 4">YT5</strain>
    </source>
</reference>
<evidence type="ECO:0000259" key="2">
    <source>
        <dbReference type="Pfam" id="PF15615"/>
    </source>
</evidence>
<protein>
    <recommendedName>
        <fullName evidence="2">TerB-C domain-containing protein</fullName>
    </recommendedName>
</protein>
<keyword evidence="1" id="KW-0472">Membrane</keyword>
<evidence type="ECO:0000313" key="4">
    <source>
        <dbReference type="Proteomes" id="UP000830198"/>
    </source>
</evidence>
<keyword evidence="1" id="KW-0812">Transmembrane</keyword>
<sequence length="652" mass="75655">MKAVLILIRWCAGIFFCMVALVGLLSGDFLAGLFILSLGLILLPPVTKFLSGKNTLEQKPPQIISSNIQPRLVPITNSHLPQQNTDESIIDVTGKSVSIPISPAEPKEKLVTYWSHTYIYSYDDIRYATKAQTDFYHYFKQQFLNGKYIDLQGNNNYAFILLFDLLRQEHDMPGLEKNLRILRQEYPKTRPYALPFFAQKLAKRGDTVNEDRIRQEIYDESNSSRLGTRYKKILQLDRASEELLNKLWYPGNNFYDIPFCQQQIITLFHKVIVNLQSVYAAAQQTIDLQFSAAADVIARKQYRYRQGSDNYKYCIQSSITEFYILILKHCENAIRERYEHKRKLSIDTYTISEVNNAVEDLILSKVKEIISKEIAHVVPPDEATEIELNAQNTTRWKSRLKQLENELQDKDGRQFLKEVELLGKLNKKNPSIEHIFFESSKIISRSDRGVALILYIQYISYDLISATFDNKPLPKTLQKALFDNEEQAATFDNIISTFIKNRNVEQALAEVKQLYLPKRKKITLDRTSITETSRKHKDTVERLTWLLQDDEIVVQDIQQDDYKAFDNIITTAPDTLNLNQDQKGLMKLFEKHSYCLPKSELSNYARSAGIFPDQLIESINETCYDIIDDLLIEEEDAVYIINENKYKTIFLT</sequence>
<feature type="transmembrane region" description="Helical" evidence="1">
    <location>
        <begin position="7"/>
        <end position="25"/>
    </location>
</feature>
<dbReference type="Proteomes" id="UP000830198">
    <property type="component" value="Chromosome"/>
</dbReference>
<proteinExistence type="predicted"/>
<keyword evidence="4" id="KW-1185">Reference proteome</keyword>
<organism evidence="3 4">
    <name type="scientific">Chitinophaga filiformis</name>
    <name type="common">Myxococcus filiformis</name>
    <name type="synonym">Flexibacter filiformis</name>
    <dbReference type="NCBI Taxonomy" id="104663"/>
    <lineage>
        <taxon>Bacteria</taxon>
        <taxon>Pseudomonadati</taxon>
        <taxon>Bacteroidota</taxon>
        <taxon>Chitinophagia</taxon>
        <taxon>Chitinophagales</taxon>
        <taxon>Chitinophagaceae</taxon>
        <taxon>Chitinophaga</taxon>
    </lineage>
</organism>
<accession>A0ABY4HTZ7</accession>
<feature type="domain" description="TerB-C" evidence="2">
    <location>
        <begin position="508"/>
        <end position="644"/>
    </location>
</feature>
<keyword evidence="1" id="KW-1133">Transmembrane helix</keyword>
<dbReference type="RefSeq" id="WP_247809503.1">
    <property type="nucleotide sequence ID" value="NZ_CP095855.1"/>
</dbReference>
<dbReference type="Pfam" id="PF15615">
    <property type="entry name" value="TerB_C"/>
    <property type="match status" value="1"/>
</dbReference>
<evidence type="ECO:0000256" key="1">
    <source>
        <dbReference type="SAM" id="Phobius"/>
    </source>
</evidence>
<evidence type="ECO:0000313" key="3">
    <source>
        <dbReference type="EMBL" id="UPK67267.1"/>
    </source>
</evidence>
<dbReference type="InterPro" id="IPR028932">
    <property type="entry name" value="TerB-C"/>
</dbReference>
<name>A0ABY4HTZ7_CHIFI</name>